<sequence>MVSIRELARLLRRDIRRVHDDVVVLAEEGIIERDAGGVFVPFAEIHTDFTLKTKAA</sequence>
<gene>
    <name evidence="1" type="ORF">J9253_11400</name>
</gene>
<evidence type="ECO:0000313" key="1">
    <source>
        <dbReference type="EMBL" id="QTR44647.1"/>
    </source>
</evidence>
<accession>A0ABX7WMZ8</accession>
<dbReference type="EMBL" id="CP072801">
    <property type="protein sequence ID" value="QTR44647.1"/>
    <property type="molecule type" value="Genomic_DNA"/>
</dbReference>
<dbReference type="Pfam" id="PF25212">
    <property type="entry name" value="HVO_A0114"/>
    <property type="match status" value="1"/>
</dbReference>
<keyword evidence="2" id="KW-1185">Reference proteome</keyword>
<name>A0ABX7WMZ8_9GAMM</name>
<evidence type="ECO:0000313" key="2">
    <source>
        <dbReference type="Proteomes" id="UP000672039"/>
    </source>
</evidence>
<dbReference type="Proteomes" id="UP000672039">
    <property type="component" value="Chromosome"/>
</dbReference>
<proteinExistence type="predicted"/>
<protein>
    <submittedName>
        <fullName evidence="1">Uncharacterized protein</fullName>
    </submittedName>
</protein>
<organism evidence="1 2">
    <name type="scientific">Thiothrix litoralis</name>
    <dbReference type="NCBI Taxonomy" id="2891210"/>
    <lineage>
        <taxon>Bacteria</taxon>
        <taxon>Pseudomonadati</taxon>
        <taxon>Pseudomonadota</taxon>
        <taxon>Gammaproteobacteria</taxon>
        <taxon>Thiotrichales</taxon>
        <taxon>Thiotrichaceae</taxon>
        <taxon>Thiothrix</taxon>
    </lineage>
</organism>
<dbReference type="RefSeq" id="WP_210221107.1">
    <property type="nucleotide sequence ID" value="NZ_CP072801.1"/>
</dbReference>
<reference evidence="1 2" key="1">
    <citation type="submission" date="2021-04" db="EMBL/GenBank/DDBJ databases">
        <title>Genomics, taxonomy and metabolism of representatives of sulfur bacteria of the genus Thiothrix: Thiothrix fructosivorans QT, Thiothrix unzii A1T and three new species, Thiothrix subterranea sp. nov., Thiothrix litoralis sp. nov. and 'Candidatus Thiothrix anitrata' sp. nov.</title>
        <authorList>
            <person name="Ravin N.V."/>
            <person name="Smolyakov D."/>
            <person name="Rudenko T.S."/>
            <person name="Mardanov A.V."/>
            <person name="Beletsky A.V."/>
            <person name="Markov N.D."/>
            <person name="Fomenkov A.I."/>
            <person name="Roberts R.J."/>
            <person name="Karnachuk O.V."/>
            <person name="Novikov A."/>
            <person name="Grabovich M.Y."/>
        </authorList>
    </citation>
    <scope>NUCLEOTIDE SEQUENCE [LARGE SCALE GENOMIC DNA]</scope>
    <source>
        <strain evidence="1 2">AS</strain>
    </source>
</reference>